<protein>
    <recommendedName>
        <fullName evidence="5">AtpZ/AtpI family protein</fullName>
    </recommendedName>
</protein>
<dbReference type="Proteomes" id="UP000008914">
    <property type="component" value="Chromosome"/>
</dbReference>
<dbReference type="AlphaFoldDB" id="E6S6F8"/>
<dbReference type="STRING" id="710696.Intca_2440"/>
<feature type="transmembrane region" description="Helical" evidence="2">
    <location>
        <begin position="73"/>
        <end position="93"/>
    </location>
</feature>
<dbReference type="EMBL" id="CP002343">
    <property type="protein sequence ID" value="ADU48947.1"/>
    <property type="molecule type" value="Genomic_DNA"/>
</dbReference>
<dbReference type="RefSeq" id="WP_013493261.1">
    <property type="nucleotide sequence ID" value="NC_014830.1"/>
</dbReference>
<gene>
    <name evidence="3" type="ordered locus">Intca_2440</name>
</gene>
<dbReference type="KEGG" id="ica:Intca_2440"/>
<sequence>MTDPQSPSDERPDGQQPAGRPEPAGVETSPESVVVTAGKFAADQTSASVIAYLVTGPALFGGLGVLLDGWLGTGFLVVLGLLGGMALSLYVIWLRYGTP</sequence>
<evidence type="ECO:0000313" key="4">
    <source>
        <dbReference type="Proteomes" id="UP000008914"/>
    </source>
</evidence>
<evidence type="ECO:0000256" key="2">
    <source>
        <dbReference type="SAM" id="Phobius"/>
    </source>
</evidence>
<evidence type="ECO:0000313" key="3">
    <source>
        <dbReference type="EMBL" id="ADU48947.1"/>
    </source>
</evidence>
<keyword evidence="2" id="KW-1133">Transmembrane helix</keyword>
<keyword evidence="2" id="KW-0472">Membrane</keyword>
<name>E6S6F8_INTC7</name>
<proteinExistence type="predicted"/>
<accession>E6S6F8</accession>
<evidence type="ECO:0008006" key="5">
    <source>
        <dbReference type="Google" id="ProtNLM"/>
    </source>
</evidence>
<organism evidence="3 4">
    <name type="scientific">Intrasporangium calvum (strain ATCC 23552 / DSM 43043 / JCM 3097 / NBRC 12989 / NCIMB 10167 / NRRL B-3866 / 7 KIP)</name>
    <dbReference type="NCBI Taxonomy" id="710696"/>
    <lineage>
        <taxon>Bacteria</taxon>
        <taxon>Bacillati</taxon>
        <taxon>Actinomycetota</taxon>
        <taxon>Actinomycetes</taxon>
        <taxon>Micrococcales</taxon>
        <taxon>Intrasporangiaceae</taxon>
        <taxon>Intrasporangium</taxon>
    </lineage>
</organism>
<dbReference type="HOGENOM" id="CLU_2316513_0_0_11"/>
<feature type="region of interest" description="Disordered" evidence="1">
    <location>
        <begin position="1"/>
        <end position="31"/>
    </location>
</feature>
<feature type="transmembrane region" description="Helical" evidence="2">
    <location>
        <begin position="49"/>
        <end position="67"/>
    </location>
</feature>
<keyword evidence="4" id="KW-1185">Reference proteome</keyword>
<evidence type="ECO:0000256" key="1">
    <source>
        <dbReference type="SAM" id="MobiDB-lite"/>
    </source>
</evidence>
<dbReference type="eggNOG" id="COG5336">
    <property type="taxonomic scope" value="Bacteria"/>
</dbReference>
<reference evidence="3 4" key="1">
    <citation type="journal article" date="2010" name="Stand. Genomic Sci.">
        <title>Complete genome sequence of Intrasporangium calvum type strain (7 KIP).</title>
        <authorList>
            <person name="Del Rio T.G."/>
            <person name="Chertkov O."/>
            <person name="Yasawong M."/>
            <person name="Lucas S."/>
            <person name="Deshpande S."/>
            <person name="Cheng J.F."/>
            <person name="Detter C."/>
            <person name="Tapia R."/>
            <person name="Han C."/>
            <person name="Goodwin L."/>
            <person name="Pitluck S."/>
            <person name="Liolios K."/>
            <person name="Ivanova N."/>
            <person name="Mavromatis K."/>
            <person name="Pati A."/>
            <person name="Chen A."/>
            <person name="Palaniappan K."/>
            <person name="Land M."/>
            <person name="Hauser L."/>
            <person name="Chang Y.J."/>
            <person name="Jeffries C.D."/>
            <person name="Rohde M."/>
            <person name="Pukall R."/>
            <person name="Sikorski J."/>
            <person name="Goker M."/>
            <person name="Woyke T."/>
            <person name="Bristow J."/>
            <person name="Eisen J.A."/>
            <person name="Markowitz V."/>
            <person name="Hugenholtz P."/>
            <person name="Kyrpides N.C."/>
            <person name="Klenk H.P."/>
            <person name="Lapidus A."/>
        </authorList>
    </citation>
    <scope>NUCLEOTIDE SEQUENCE [LARGE SCALE GENOMIC DNA]</scope>
    <source>
        <strain evidence="4">ATCC 23552 / DSM 43043 / JCM 3097 / NBRC 12989 / 7 KIP</strain>
    </source>
</reference>
<keyword evidence="2" id="KW-0812">Transmembrane</keyword>